<sequence>MLEKCRNAQERWGGVSEIIDNWLEERQQLISIFVALPQQSVHEGLTDRIQEFCQVMMDYISSGHFEVYEQLLKEGSEFNDGSLEKAQALFPQIQDSTDAALDFNDSYSNFAGQTLHEMHELTVQLSSLGEALEERFSLEDTMIEILHTAHRDQVFTEAPV</sequence>
<dbReference type="GO" id="GO:0006355">
    <property type="term" value="P:regulation of DNA-templated transcription"/>
    <property type="evidence" value="ECO:0007669"/>
    <property type="project" value="InterPro"/>
</dbReference>
<dbReference type="AlphaFoldDB" id="A0A3P1SI40"/>
<accession>A0A3P1SI40</accession>
<keyword evidence="5" id="KW-1185">Reference proteome</keyword>
<gene>
    <name evidence="4" type="ORF">EHS89_20740</name>
</gene>
<evidence type="ECO:0000313" key="4">
    <source>
        <dbReference type="EMBL" id="RRC96697.1"/>
    </source>
</evidence>
<dbReference type="NCBIfam" id="NF008723">
    <property type="entry name" value="PRK11718.1"/>
    <property type="match status" value="1"/>
</dbReference>
<proteinExistence type="inferred from homology"/>
<organism evidence="4 5">
    <name type="scientific">Amphritea balenae</name>
    <dbReference type="NCBI Taxonomy" id="452629"/>
    <lineage>
        <taxon>Bacteria</taxon>
        <taxon>Pseudomonadati</taxon>
        <taxon>Pseudomonadota</taxon>
        <taxon>Gammaproteobacteria</taxon>
        <taxon>Oceanospirillales</taxon>
        <taxon>Oceanospirillaceae</taxon>
        <taxon>Amphritea</taxon>
    </lineage>
</organism>
<dbReference type="EMBL" id="RQXV01000019">
    <property type="protein sequence ID" value="RRC96697.1"/>
    <property type="molecule type" value="Genomic_DNA"/>
</dbReference>
<dbReference type="OrthoDB" id="5567237at2"/>
<keyword evidence="1 3" id="KW-0805">Transcription regulation</keyword>
<comment type="similarity">
    <text evidence="3">Belongs to the Rsd/AlgQ family.</text>
</comment>
<reference evidence="4 5" key="1">
    <citation type="submission" date="2018-11" db="EMBL/GenBank/DDBJ databases">
        <title>The draft genome sequence of Amphritea balenae JAMM 1525T.</title>
        <authorList>
            <person name="Fang Z."/>
            <person name="Zhang Y."/>
            <person name="Han X."/>
        </authorList>
    </citation>
    <scope>NUCLEOTIDE SEQUENCE [LARGE SCALE GENOMIC DNA]</scope>
    <source>
        <strain evidence="4 5">JAMM 1525</strain>
    </source>
</reference>
<evidence type="ECO:0000256" key="2">
    <source>
        <dbReference type="ARBA" id="ARBA00023163"/>
    </source>
</evidence>
<evidence type="ECO:0000313" key="5">
    <source>
        <dbReference type="Proteomes" id="UP000267535"/>
    </source>
</evidence>
<dbReference type="Gene3D" id="1.20.120.1370">
    <property type="entry name" value="Regulator of RNA polymerase sigma(70) subunit, domain 4"/>
    <property type="match status" value="1"/>
</dbReference>
<dbReference type="PIRSF" id="PIRSF016548">
    <property type="entry name" value="Rsd_AlgQ"/>
    <property type="match status" value="1"/>
</dbReference>
<dbReference type="InterPro" id="IPR038309">
    <property type="entry name" value="Rsd/AlgQ_sf"/>
</dbReference>
<evidence type="ECO:0000256" key="1">
    <source>
        <dbReference type="ARBA" id="ARBA00023015"/>
    </source>
</evidence>
<dbReference type="InterPro" id="IPR007448">
    <property type="entry name" value="Sigma70_reg_Rsd_AlgQ"/>
</dbReference>
<protein>
    <submittedName>
        <fullName evidence="4">Sigma D regulator</fullName>
    </submittedName>
</protein>
<dbReference type="Pfam" id="PF04353">
    <property type="entry name" value="Rsd_AlgQ"/>
    <property type="match status" value="1"/>
</dbReference>
<dbReference type="Proteomes" id="UP000267535">
    <property type="component" value="Unassembled WGS sequence"/>
</dbReference>
<dbReference type="RefSeq" id="WP_124928088.1">
    <property type="nucleotide sequence ID" value="NZ_BMOH01000009.1"/>
</dbReference>
<comment type="caution">
    <text evidence="4">The sequence shown here is derived from an EMBL/GenBank/DDBJ whole genome shotgun (WGS) entry which is preliminary data.</text>
</comment>
<evidence type="ECO:0000256" key="3">
    <source>
        <dbReference type="RuleBase" id="RU004409"/>
    </source>
</evidence>
<keyword evidence="2 3" id="KW-0804">Transcription</keyword>
<name>A0A3P1SI40_9GAMM</name>